<dbReference type="OrthoDB" id="277199at2759"/>
<dbReference type="FunFam" id="3.30.780.10:FF:000004">
    <property type="entry name" value="density-regulated protein-like"/>
    <property type="match status" value="1"/>
</dbReference>
<feature type="domain" description="SUI1" evidence="3">
    <location>
        <begin position="122"/>
        <end position="181"/>
    </location>
</feature>
<dbReference type="InterPro" id="IPR046447">
    <property type="entry name" value="DENR_C"/>
</dbReference>
<organism evidence="4 5">
    <name type="scientific">Ancylostoma duodenale</name>
    <dbReference type="NCBI Taxonomy" id="51022"/>
    <lineage>
        <taxon>Eukaryota</taxon>
        <taxon>Metazoa</taxon>
        <taxon>Ecdysozoa</taxon>
        <taxon>Nematoda</taxon>
        <taxon>Chromadorea</taxon>
        <taxon>Rhabditida</taxon>
        <taxon>Rhabditina</taxon>
        <taxon>Rhabditomorpha</taxon>
        <taxon>Strongyloidea</taxon>
        <taxon>Ancylostomatidae</taxon>
        <taxon>Ancylostomatinae</taxon>
        <taxon>Ancylostoma</taxon>
    </lineage>
</organism>
<dbReference type="GO" id="GO:0003743">
    <property type="term" value="F:translation initiation factor activity"/>
    <property type="evidence" value="ECO:0007669"/>
    <property type="project" value="InterPro"/>
</dbReference>
<evidence type="ECO:0000256" key="2">
    <source>
        <dbReference type="RuleBase" id="RU361273"/>
    </source>
</evidence>
<dbReference type="InterPro" id="IPR001950">
    <property type="entry name" value="SUI1"/>
</dbReference>
<protein>
    <recommendedName>
        <fullName evidence="2">Density-regulated protein</fullName>
    </recommendedName>
</protein>
<keyword evidence="5" id="KW-1185">Reference proteome</keyword>
<dbReference type="PANTHER" id="PTHR12789">
    <property type="entry name" value="DENSITY-REGULATED PROTEIN HOMOLOG"/>
    <property type="match status" value="1"/>
</dbReference>
<dbReference type="AlphaFoldDB" id="A0A0C2D1E0"/>
<evidence type="ECO:0000313" key="4">
    <source>
        <dbReference type="EMBL" id="KIH63168.1"/>
    </source>
</evidence>
<proteinExistence type="inferred from homology"/>
<dbReference type="Proteomes" id="UP000054047">
    <property type="component" value="Unassembled WGS sequence"/>
</dbReference>
<dbReference type="NCBIfam" id="TIGR01159">
    <property type="entry name" value="DRP1"/>
    <property type="match status" value="1"/>
</dbReference>
<name>A0A0C2D1E0_9BILA</name>
<dbReference type="GO" id="GO:0002188">
    <property type="term" value="P:translation reinitiation"/>
    <property type="evidence" value="ECO:0007669"/>
    <property type="project" value="TreeGrafter"/>
</dbReference>
<sequence length="197" mass="21519">MSESGDVAVVSLAPGPLPGVQYPLKVTYCGECSMPVEYCDYSGMTDKCRKWAEENAPEALEGLEIAPETEGEEKKHQKRGGKGTGKVIQVLDSYFPIMPLFVQSEKKKAPTATKVTLQREPRGKKSVTVIKGLAGFEIDLKQASKLFAQKFACGSSVTGADEIVIQGDVKDDLFDMIPAKWPQVSEDMIDDLGDKKR</sequence>
<dbReference type="EMBL" id="KN728841">
    <property type="protein sequence ID" value="KIH63168.1"/>
    <property type="molecule type" value="Genomic_DNA"/>
</dbReference>
<reference evidence="4 5" key="1">
    <citation type="submission" date="2013-12" db="EMBL/GenBank/DDBJ databases">
        <title>Draft genome of the parsitic nematode Ancylostoma duodenale.</title>
        <authorList>
            <person name="Mitreva M."/>
        </authorList>
    </citation>
    <scope>NUCLEOTIDE SEQUENCE [LARGE SCALE GENOMIC DNA]</scope>
    <source>
        <strain evidence="4 5">Zhejiang</strain>
    </source>
</reference>
<dbReference type="Gene3D" id="3.30.780.10">
    <property type="entry name" value="SUI1-like domain"/>
    <property type="match status" value="1"/>
</dbReference>
<dbReference type="Pfam" id="PF01253">
    <property type="entry name" value="SUI1"/>
    <property type="match status" value="1"/>
</dbReference>
<dbReference type="PROSITE" id="PS50296">
    <property type="entry name" value="SUI1"/>
    <property type="match status" value="1"/>
</dbReference>
<gene>
    <name evidence="4" type="ORF">ANCDUO_06531</name>
</gene>
<dbReference type="InterPro" id="IPR005873">
    <property type="entry name" value="DENR_eukaryotes"/>
</dbReference>
<dbReference type="PANTHER" id="PTHR12789:SF0">
    <property type="entry name" value="DENSITY-REGULATED PROTEIN"/>
    <property type="match status" value="1"/>
</dbReference>
<dbReference type="InterPro" id="IPR036877">
    <property type="entry name" value="SUI1_dom_sf"/>
</dbReference>
<evidence type="ECO:0000313" key="5">
    <source>
        <dbReference type="Proteomes" id="UP000054047"/>
    </source>
</evidence>
<evidence type="ECO:0000256" key="1">
    <source>
        <dbReference type="ARBA" id="ARBA00007514"/>
    </source>
</evidence>
<dbReference type="Pfam" id="PF21023">
    <property type="entry name" value="DENR_N"/>
    <property type="match status" value="1"/>
</dbReference>
<dbReference type="InterPro" id="IPR048517">
    <property type="entry name" value="DENR_N"/>
</dbReference>
<accession>A0A0C2D1E0</accession>
<dbReference type="SUPFAM" id="SSF55159">
    <property type="entry name" value="eIF1-like"/>
    <property type="match status" value="1"/>
</dbReference>
<dbReference type="GO" id="GO:0003729">
    <property type="term" value="F:mRNA binding"/>
    <property type="evidence" value="ECO:0007669"/>
    <property type="project" value="TreeGrafter"/>
</dbReference>
<dbReference type="InterPro" id="IPR050318">
    <property type="entry name" value="DENR/SUI1_TIF"/>
</dbReference>
<dbReference type="GO" id="GO:0001731">
    <property type="term" value="P:formation of translation preinitiation complex"/>
    <property type="evidence" value="ECO:0007669"/>
    <property type="project" value="TreeGrafter"/>
</dbReference>
<dbReference type="CDD" id="cd11607">
    <property type="entry name" value="DENR_C"/>
    <property type="match status" value="1"/>
</dbReference>
<comment type="similarity">
    <text evidence="1 2">Belongs to the DENR family.</text>
</comment>
<evidence type="ECO:0000259" key="3">
    <source>
        <dbReference type="PROSITE" id="PS50296"/>
    </source>
</evidence>